<evidence type="ECO:0000313" key="3">
    <source>
        <dbReference type="Proteomes" id="UP001148838"/>
    </source>
</evidence>
<protein>
    <submittedName>
        <fullName evidence="2">Uncharacterized protein</fullName>
    </submittedName>
</protein>
<accession>A0ABQ8TX47</accession>
<proteinExistence type="predicted"/>
<feature type="compositionally biased region" description="Polar residues" evidence="1">
    <location>
        <begin position="161"/>
        <end position="173"/>
    </location>
</feature>
<feature type="region of interest" description="Disordered" evidence="1">
    <location>
        <begin position="149"/>
        <end position="173"/>
    </location>
</feature>
<keyword evidence="3" id="KW-1185">Reference proteome</keyword>
<evidence type="ECO:0000256" key="1">
    <source>
        <dbReference type="SAM" id="MobiDB-lite"/>
    </source>
</evidence>
<evidence type="ECO:0000313" key="2">
    <source>
        <dbReference type="EMBL" id="KAJ4450451.1"/>
    </source>
</evidence>
<organism evidence="2 3">
    <name type="scientific">Periplaneta americana</name>
    <name type="common">American cockroach</name>
    <name type="synonym">Blatta americana</name>
    <dbReference type="NCBI Taxonomy" id="6978"/>
    <lineage>
        <taxon>Eukaryota</taxon>
        <taxon>Metazoa</taxon>
        <taxon>Ecdysozoa</taxon>
        <taxon>Arthropoda</taxon>
        <taxon>Hexapoda</taxon>
        <taxon>Insecta</taxon>
        <taxon>Pterygota</taxon>
        <taxon>Neoptera</taxon>
        <taxon>Polyneoptera</taxon>
        <taxon>Dictyoptera</taxon>
        <taxon>Blattodea</taxon>
        <taxon>Blattoidea</taxon>
        <taxon>Blattidae</taxon>
        <taxon>Blattinae</taxon>
        <taxon>Periplaneta</taxon>
    </lineage>
</organism>
<name>A0ABQ8TX47_PERAM</name>
<sequence>MDFIEIPNEILVEAEQASQGATPGKSRDRYYKELLLFNEWLEKRRHEEDVNTSGDGTMCILVYRDTIRYIGATSCPDPIWKRTAITVNKPGVAPRICRDWECVAASGRQSAFRGWCTWCVDKLQGFYRVVLVFLADVSTAVLWPSSEQLSNNCSEDGHNTAVETSAKNTKTTR</sequence>
<reference evidence="2 3" key="1">
    <citation type="journal article" date="2022" name="Allergy">
        <title>Genome assembly and annotation of Periplaneta americana reveal a comprehensive cockroach allergen profile.</title>
        <authorList>
            <person name="Wang L."/>
            <person name="Xiong Q."/>
            <person name="Saelim N."/>
            <person name="Wang L."/>
            <person name="Nong W."/>
            <person name="Wan A.T."/>
            <person name="Shi M."/>
            <person name="Liu X."/>
            <person name="Cao Q."/>
            <person name="Hui J.H.L."/>
            <person name="Sookrung N."/>
            <person name="Leung T.F."/>
            <person name="Tungtrongchitr A."/>
            <person name="Tsui S.K.W."/>
        </authorList>
    </citation>
    <scope>NUCLEOTIDE SEQUENCE [LARGE SCALE GENOMIC DNA]</scope>
    <source>
        <strain evidence="2">PWHHKU_190912</strain>
    </source>
</reference>
<comment type="caution">
    <text evidence="2">The sequence shown here is derived from an EMBL/GenBank/DDBJ whole genome shotgun (WGS) entry which is preliminary data.</text>
</comment>
<dbReference type="EMBL" id="JAJSOF020000003">
    <property type="protein sequence ID" value="KAJ4450451.1"/>
    <property type="molecule type" value="Genomic_DNA"/>
</dbReference>
<dbReference type="Proteomes" id="UP001148838">
    <property type="component" value="Unassembled WGS sequence"/>
</dbReference>
<gene>
    <name evidence="2" type="ORF">ANN_01876</name>
</gene>